<feature type="transmembrane region" description="Helical" evidence="6">
    <location>
        <begin position="363"/>
        <end position="380"/>
    </location>
</feature>
<organism evidence="8 9">
    <name type="scientific">Toxocara canis</name>
    <name type="common">Canine roundworm</name>
    <dbReference type="NCBI Taxonomy" id="6265"/>
    <lineage>
        <taxon>Eukaryota</taxon>
        <taxon>Metazoa</taxon>
        <taxon>Ecdysozoa</taxon>
        <taxon>Nematoda</taxon>
        <taxon>Chromadorea</taxon>
        <taxon>Rhabditida</taxon>
        <taxon>Spirurina</taxon>
        <taxon>Ascaridomorpha</taxon>
        <taxon>Ascaridoidea</taxon>
        <taxon>Toxocaridae</taxon>
        <taxon>Toxocara</taxon>
    </lineage>
</organism>
<evidence type="ECO:0000256" key="2">
    <source>
        <dbReference type="ARBA" id="ARBA00022676"/>
    </source>
</evidence>
<dbReference type="InterPro" id="IPR002213">
    <property type="entry name" value="UDP_glucos_trans"/>
</dbReference>
<dbReference type="Gene3D" id="3.40.50.2000">
    <property type="entry name" value="Glycogen Phosphorylase B"/>
    <property type="match status" value="1"/>
</dbReference>
<keyword evidence="3 5" id="KW-0808">Transferase</keyword>
<dbReference type="InterPro" id="IPR050271">
    <property type="entry name" value="UDP-glycosyltransferase"/>
</dbReference>
<evidence type="ECO:0000256" key="5">
    <source>
        <dbReference type="RuleBase" id="RU003718"/>
    </source>
</evidence>
<dbReference type="EMBL" id="UYWY01021573">
    <property type="protein sequence ID" value="VDM44449.1"/>
    <property type="molecule type" value="Genomic_DNA"/>
</dbReference>
<comment type="similarity">
    <text evidence="1 5">Belongs to the UDP-glycosyltransferase family.</text>
</comment>
<dbReference type="EC" id="2.4.1.17" evidence="6"/>
<dbReference type="Proteomes" id="UP000050794">
    <property type="component" value="Unassembled WGS sequence"/>
</dbReference>
<dbReference type="GO" id="GO:0015020">
    <property type="term" value="F:glucuronosyltransferase activity"/>
    <property type="evidence" value="ECO:0007669"/>
    <property type="project" value="UniProtKB-EC"/>
</dbReference>
<keyword evidence="2 5" id="KW-0328">Glycosyltransferase</keyword>
<dbReference type="SUPFAM" id="SSF53756">
    <property type="entry name" value="UDP-Glycosyltransferase/glycogen phosphorylase"/>
    <property type="match status" value="1"/>
</dbReference>
<proteinExistence type="inferred from homology"/>
<evidence type="ECO:0000313" key="9">
    <source>
        <dbReference type="WBParaSite" id="TCNE_0001312801-mRNA-1"/>
    </source>
</evidence>
<comment type="subcellular location">
    <subcellularLocation>
        <location evidence="6">Membrane</location>
        <topology evidence="6">Single-pass membrane protein</topology>
    </subcellularLocation>
</comment>
<accession>A0A183UXA8</accession>
<dbReference type="PANTHER" id="PTHR48043">
    <property type="entry name" value="EG:EG0003.4 PROTEIN-RELATED"/>
    <property type="match status" value="1"/>
</dbReference>
<gene>
    <name evidence="7" type="ORF">TCNE_LOCUS13128</name>
</gene>
<sequence length="381" mass="44149">MRADIHHFIFQFWRVVNGTWDLLVVDELFAVHGYGIASIHKRLNGTPYIVFSTTVMLNSDSMTNALGRCWVCRVHMFISSVAELIYKPTYFTHRLANFYQHFTEYIGLRYFVQPFGMMHLRDLGINDFTWHQYFRGASAFLSDQIDNIGFPVPGKATGLLAPICNLMFSNRRLVGTIYVAFGTYVRWKKAPEHVRKAFFSTFDELDDYRVIFAYDGPKEGIPSNVFVMDFAPQKAILNDKRTRVFISHGGLKSIKEAICADVPVVCMPIFAEQAHNVIFANGLHIGESINKMTVTKDEMLSALRRVLVDSSYHKNVRRVKRLYLDRIISAKDQSLFIARRVLKYSNRDIVFKRKGIDLSWTQHLYFDFLFVLLSFFVILLK</sequence>
<dbReference type="PROSITE" id="PS00375">
    <property type="entry name" value="UDPGT"/>
    <property type="match status" value="1"/>
</dbReference>
<dbReference type="AlphaFoldDB" id="A0A183UXA8"/>
<keyword evidence="8" id="KW-1185">Reference proteome</keyword>
<dbReference type="Pfam" id="PF00201">
    <property type="entry name" value="UDPGT"/>
    <property type="match status" value="1"/>
</dbReference>
<evidence type="ECO:0000256" key="4">
    <source>
        <dbReference type="ARBA" id="ARBA00047475"/>
    </source>
</evidence>
<evidence type="ECO:0000313" key="7">
    <source>
        <dbReference type="EMBL" id="VDM44449.1"/>
    </source>
</evidence>
<comment type="catalytic activity">
    <reaction evidence="4 6">
        <text>glucuronate acceptor + UDP-alpha-D-glucuronate = acceptor beta-D-glucuronoside + UDP + H(+)</text>
        <dbReference type="Rhea" id="RHEA:21032"/>
        <dbReference type="ChEBI" id="CHEBI:15378"/>
        <dbReference type="ChEBI" id="CHEBI:58052"/>
        <dbReference type="ChEBI" id="CHEBI:58223"/>
        <dbReference type="ChEBI" id="CHEBI:132367"/>
        <dbReference type="ChEBI" id="CHEBI:132368"/>
        <dbReference type="EC" id="2.4.1.17"/>
    </reaction>
</comment>
<keyword evidence="6" id="KW-0812">Transmembrane</keyword>
<name>A0A183UXA8_TOXCA</name>
<evidence type="ECO:0000256" key="1">
    <source>
        <dbReference type="ARBA" id="ARBA00009995"/>
    </source>
</evidence>
<dbReference type="GO" id="GO:0016020">
    <property type="term" value="C:membrane"/>
    <property type="evidence" value="ECO:0007669"/>
    <property type="project" value="UniProtKB-SubCell"/>
</dbReference>
<evidence type="ECO:0000313" key="8">
    <source>
        <dbReference type="Proteomes" id="UP000050794"/>
    </source>
</evidence>
<dbReference type="PANTHER" id="PTHR48043:SF145">
    <property type="entry name" value="FI06409P-RELATED"/>
    <property type="match status" value="1"/>
</dbReference>
<reference evidence="7 8" key="2">
    <citation type="submission" date="2018-11" db="EMBL/GenBank/DDBJ databases">
        <authorList>
            <consortium name="Pathogen Informatics"/>
        </authorList>
    </citation>
    <scope>NUCLEOTIDE SEQUENCE [LARGE SCALE GENOMIC DNA]</scope>
</reference>
<dbReference type="FunFam" id="3.40.50.2000:FF:000021">
    <property type="entry name" value="UDP-glucuronosyltransferase"/>
    <property type="match status" value="1"/>
</dbReference>
<keyword evidence="6" id="KW-1133">Transmembrane helix</keyword>
<protein>
    <recommendedName>
        <fullName evidence="6">UDP-glucuronosyltransferase</fullName>
        <ecNumber evidence="6">2.4.1.17</ecNumber>
    </recommendedName>
</protein>
<reference evidence="9" key="1">
    <citation type="submission" date="2016-06" db="UniProtKB">
        <authorList>
            <consortium name="WormBaseParasite"/>
        </authorList>
    </citation>
    <scope>IDENTIFICATION</scope>
</reference>
<dbReference type="CDD" id="cd03784">
    <property type="entry name" value="GT1_Gtf-like"/>
    <property type="match status" value="1"/>
</dbReference>
<keyword evidence="6" id="KW-0472">Membrane</keyword>
<dbReference type="WBParaSite" id="TCNE_0001312801-mRNA-1">
    <property type="protein sequence ID" value="TCNE_0001312801-mRNA-1"/>
    <property type="gene ID" value="TCNE_0001312801"/>
</dbReference>
<dbReference type="InterPro" id="IPR035595">
    <property type="entry name" value="UDP_glycos_trans_CS"/>
</dbReference>
<evidence type="ECO:0000256" key="6">
    <source>
        <dbReference type="RuleBase" id="RU362059"/>
    </source>
</evidence>
<evidence type="ECO:0000256" key="3">
    <source>
        <dbReference type="ARBA" id="ARBA00022679"/>
    </source>
</evidence>